<dbReference type="EMBL" id="JYLK01000002">
    <property type="protein sequence ID" value="KRP62425.1"/>
    <property type="molecule type" value="Genomic_DNA"/>
</dbReference>
<reference evidence="3 5" key="2">
    <citation type="submission" date="2016-10" db="EMBL/GenBank/DDBJ databases">
        <authorList>
            <person name="Varghese N."/>
            <person name="Submissions S."/>
        </authorList>
    </citation>
    <scope>NUCLEOTIDE SEQUENCE [LARGE SCALE GENOMIC DNA]</scope>
    <source>
        <strain evidence="3 5">BS3111</strain>
    </source>
</reference>
<dbReference type="PROSITE" id="PS51704">
    <property type="entry name" value="GP_PDE"/>
    <property type="match status" value="1"/>
</dbReference>
<accession>A0A0R2ZPJ4</accession>
<dbReference type="PANTHER" id="PTHR46211">
    <property type="entry name" value="GLYCEROPHOSPHORYL DIESTER PHOSPHODIESTERASE"/>
    <property type="match status" value="1"/>
</dbReference>
<dbReference type="Proteomes" id="UP000052019">
    <property type="component" value="Unassembled WGS sequence"/>
</dbReference>
<dbReference type="Gene3D" id="3.20.20.190">
    <property type="entry name" value="Phosphatidylinositol (PI) phosphodiesterase"/>
    <property type="match status" value="1"/>
</dbReference>
<proteinExistence type="predicted"/>
<keyword evidence="5" id="KW-1185">Reference proteome</keyword>
<dbReference type="InterPro" id="IPR017946">
    <property type="entry name" value="PLC-like_Pdiesterase_TIM-brl"/>
</dbReference>
<organism evidence="2 4">
    <name type="scientific">Pseudomonas trivialis</name>
    <dbReference type="NCBI Taxonomy" id="200450"/>
    <lineage>
        <taxon>Bacteria</taxon>
        <taxon>Pseudomonadati</taxon>
        <taxon>Pseudomonadota</taxon>
        <taxon>Gammaproteobacteria</taxon>
        <taxon>Pseudomonadales</taxon>
        <taxon>Pseudomonadaceae</taxon>
        <taxon>Pseudomonas</taxon>
    </lineage>
</organism>
<dbReference type="GO" id="GO:0008081">
    <property type="term" value="F:phosphoric diester hydrolase activity"/>
    <property type="evidence" value="ECO:0007669"/>
    <property type="project" value="InterPro"/>
</dbReference>
<dbReference type="InterPro" id="IPR030395">
    <property type="entry name" value="GP_PDE_dom"/>
</dbReference>
<dbReference type="PATRIC" id="fig|200450.4.peg.2892"/>
<gene>
    <name evidence="3" type="ORF">SAMN04490205_2191</name>
    <name evidence="2" type="ORF">TU79_04655</name>
</gene>
<sequence length="253" mass="27720">MKAKSPVVQSKLIAHRGASAFAPENTLEAIELAARMGAQWVEIDVKLTRDGALVVIHDDTLDRTTSGQGAVVLNTLEHIRSLDAGRWFSSTYAGVAVPTFDEVVDTVIRLGLGLQVELKPTTGDDLETAEAAIPLLRQRWPRDHHKLFVSSFSTRALGKARALWEEVPLCLASLVAPADPAKLLAEYDCQILHVVDPFLNESHLNRLRDSAVEFAVATVNDPHRARYLLSRGAQSVITDYPNLLDINARQAGM</sequence>
<dbReference type="Pfam" id="PF03009">
    <property type="entry name" value="GDPD"/>
    <property type="match status" value="1"/>
</dbReference>
<dbReference type="EMBL" id="LT629760">
    <property type="protein sequence ID" value="SDS33139.1"/>
    <property type="molecule type" value="Genomic_DNA"/>
</dbReference>
<dbReference type="OrthoDB" id="9795622at2"/>
<name>A0A0R2ZPJ4_9PSED</name>
<evidence type="ECO:0000313" key="4">
    <source>
        <dbReference type="Proteomes" id="UP000052019"/>
    </source>
</evidence>
<dbReference type="AlphaFoldDB" id="A0A0R2ZPJ4"/>
<dbReference type="RefSeq" id="WP_057006923.1">
    <property type="nucleotide sequence ID" value="NZ_JYLK01000002.1"/>
</dbReference>
<dbReference type="PANTHER" id="PTHR46211:SF1">
    <property type="entry name" value="GLYCEROPHOSPHODIESTER PHOSPHODIESTERASE, CYTOPLASMIC"/>
    <property type="match status" value="1"/>
</dbReference>
<dbReference type="SUPFAM" id="SSF51695">
    <property type="entry name" value="PLC-like phosphodiesterases"/>
    <property type="match status" value="1"/>
</dbReference>
<reference evidence="2 4" key="1">
    <citation type="submission" date="2015-02" db="EMBL/GenBank/DDBJ databases">
        <title>Two Pseudomonas sp. nov. isolated from raw milk.</title>
        <authorList>
            <person name="Wenning M."/>
            <person name="von Neubeck M."/>
            <person name="Huptas C."/>
            <person name="Scherer S."/>
        </authorList>
    </citation>
    <scope>NUCLEOTIDE SEQUENCE [LARGE SCALE GENOMIC DNA]</scope>
    <source>
        <strain evidence="2 4">DSM 14937</strain>
    </source>
</reference>
<evidence type="ECO:0000313" key="5">
    <source>
        <dbReference type="Proteomes" id="UP000183126"/>
    </source>
</evidence>
<evidence type="ECO:0000313" key="2">
    <source>
        <dbReference type="EMBL" id="KRP62425.1"/>
    </source>
</evidence>
<feature type="domain" description="GP-PDE" evidence="1">
    <location>
        <begin position="10"/>
        <end position="248"/>
    </location>
</feature>
<dbReference type="Proteomes" id="UP000183126">
    <property type="component" value="Chromosome I"/>
</dbReference>
<evidence type="ECO:0000259" key="1">
    <source>
        <dbReference type="PROSITE" id="PS51704"/>
    </source>
</evidence>
<evidence type="ECO:0000313" key="3">
    <source>
        <dbReference type="EMBL" id="SDS33139.1"/>
    </source>
</evidence>
<protein>
    <submittedName>
        <fullName evidence="2">Glycerophosphodiester phosphodiesterase</fullName>
    </submittedName>
    <submittedName>
        <fullName evidence="3">Glycerophosphoryl diester phosphodiesterase</fullName>
    </submittedName>
</protein>
<dbReference type="GO" id="GO:0006629">
    <property type="term" value="P:lipid metabolic process"/>
    <property type="evidence" value="ECO:0007669"/>
    <property type="project" value="InterPro"/>
</dbReference>